<feature type="chain" id="PRO_5026707526" evidence="5">
    <location>
        <begin position="19"/>
        <end position="520"/>
    </location>
</feature>
<feature type="signal peptide" evidence="5">
    <location>
        <begin position="1"/>
        <end position="18"/>
    </location>
</feature>
<dbReference type="OrthoDB" id="5835829at2759"/>
<evidence type="ECO:0000256" key="4">
    <source>
        <dbReference type="SAM" id="Phobius"/>
    </source>
</evidence>
<keyword evidence="6" id="KW-1185">Reference proteome</keyword>
<evidence type="ECO:0000313" key="7">
    <source>
        <dbReference type="RefSeq" id="XP_028025311.1"/>
    </source>
</evidence>
<gene>
    <name evidence="7" type="primary">LOC114239351</name>
</gene>
<dbReference type="PANTHER" id="PTHR48043">
    <property type="entry name" value="EG:EG0003.4 PROTEIN-RELATED"/>
    <property type="match status" value="1"/>
</dbReference>
<dbReference type="Pfam" id="PF00201">
    <property type="entry name" value="UDPGT"/>
    <property type="match status" value="1"/>
</dbReference>
<dbReference type="CTD" id="100500763"/>
<dbReference type="FunFam" id="3.40.50.2000:FF:000021">
    <property type="entry name" value="UDP-glucuronosyltransferase"/>
    <property type="match status" value="1"/>
</dbReference>
<dbReference type="AlphaFoldDB" id="A0A6J2J7C3"/>
<keyword evidence="3" id="KW-0808">Transferase</keyword>
<keyword evidence="4" id="KW-0472">Membrane</keyword>
<dbReference type="InterPro" id="IPR050271">
    <property type="entry name" value="UDP-glycosyltransferase"/>
</dbReference>
<evidence type="ECO:0000256" key="5">
    <source>
        <dbReference type="SAM" id="SignalP"/>
    </source>
</evidence>
<dbReference type="KEGG" id="bman:114239351"/>
<name>A0A6J2J7C3_BOMMA</name>
<protein>
    <submittedName>
        <fullName evidence="7">UDP-glucuronosyltransferase 2B1-like</fullName>
    </submittedName>
</protein>
<dbReference type="GO" id="GO:0008194">
    <property type="term" value="F:UDP-glycosyltransferase activity"/>
    <property type="evidence" value="ECO:0007669"/>
    <property type="project" value="InterPro"/>
</dbReference>
<dbReference type="GeneID" id="114239351"/>
<keyword evidence="5" id="KW-0732">Signal</keyword>
<evidence type="ECO:0000256" key="3">
    <source>
        <dbReference type="ARBA" id="ARBA00022679"/>
    </source>
</evidence>
<comment type="similarity">
    <text evidence="1">Belongs to the UDP-glycosyltransferase family.</text>
</comment>
<keyword evidence="2" id="KW-0328">Glycosyltransferase</keyword>
<dbReference type="SUPFAM" id="SSF53756">
    <property type="entry name" value="UDP-Glycosyltransferase/glycogen phosphorylase"/>
    <property type="match status" value="1"/>
</dbReference>
<dbReference type="InterPro" id="IPR002213">
    <property type="entry name" value="UDP_glucos_trans"/>
</dbReference>
<dbReference type="CDD" id="cd03784">
    <property type="entry name" value="GT1_Gtf-like"/>
    <property type="match status" value="1"/>
</dbReference>
<dbReference type="Gene3D" id="3.40.50.2000">
    <property type="entry name" value="Glycogen Phosphorylase B"/>
    <property type="match status" value="1"/>
</dbReference>
<evidence type="ECO:0000313" key="6">
    <source>
        <dbReference type="Proteomes" id="UP000504629"/>
    </source>
</evidence>
<evidence type="ECO:0000256" key="1">
    <source>
        <dbReference type="ARBA" id="ARBA00009995"/>
    </source>
</evidence>
<evidence type="ECO:0000256" key="2">
    <source>
        <dbReference type="ARBA" id="ARBA00022676"/>
    </source>
</evidence>
<reference evidence="7" key="1">
    <citation type="submission" date="2025-08" db="UniProtKB">
        <authorList>
            <consortium name="RefSeq"/>
        </authorList>
    </citation>
    <scope>IDENTIFICATION</scope>
    <source>
        <tissue evidence="7">Silk gland</tissue>
    </source>
</reference>
<keyword evidence="4" id="KW-0812">Transmembrane</keyword>
<accession>A0A6J2J7C3</accession>
<dbReference type="PANTHER" id="PTHR48043:SF159">
    <property type="entry name" value="EG:EG0003.4 PROTEIN-RELATED"/>
    <property type="match status" value="1"/>
</dbReference>
<sequence>MMPLWILVVLLTFSYSGAHKILVVFPLPEQSHSILGARFVRHLLNYGHEVTYITPFVEKYTHPNQQQVDVSRNLKLIPENPVNLSSLMSKEVLAPGFTETMNFMNLVAVQTLENENVQKLLKNPNLEFDLVILEWNFSELLTGIAAVLDVPYIWVSNLEPHWLITRLAGESFNPIFNSNILSPYIPPLNLYQRVEELWTQITFHFHIYWNNDRIQRNNYERFFGDIIRMKGREPPLFEELKRNGSFVLGNSHLALGHDLRFPNNYRNVGGYHVDEEVKPLSPKLEKLMNNAADGVIYFSMGSKLKSEDFPVDIKKGLMKMFGELKQTVLWKLDDKSIDPPSNVHIFKRLPQQSLLAHSNCVVFITHGGILSTIEAVHYGVPIIGIPAYGDQFLNIERLVRKDQAKRVDLSHSLVADLKYAIDELLSTKRYNDTAKNNSFIFTHRTVNAGAEIVHWVEHVILTKGAKYLRTENLDLHWYQKLYLDLGLLLISAFLFLTYSCKLFLSFISKTRKVDVKKKKK</sequence>
<keyword evidence="4" id="KW-1133">Transmembrane helix</keyword>
<feature type="transmembrane region" description="Helical" evidence="4">
    <location>
        <begin position="485"/>
        <end position="507"/>
    </location>
</feature>
<proteinExistence type="inferred from homology"/>
<organism evidence="6 7">
    <name type="scientific">Bombyx mandarina</name>
    <name type="common">Wild silk moth</name>
    <name type="synonym">Wild silkworm</name>
    <dbReference type="NCBI Taxonomy" id="7092"/>
    <lineage>
        <taxon>Eukaryota</taxon>
        <taxon>Metazoa</taxon>
        <taxon>Ecdysozoa</taxon>
        <taxon>Arthropoda</taxon>
        <taxon>Hexapoda</taxon>
        <taxon>Insecta</taxon>
        <taxon>Pterygota</taxon>
        <taxon>Neoptera</taxon>
        <taxon>Endopterygota</taxon>
        <taxon>Lepidoptera</taxon>
        <taxon>Glossata</taxon>
        <taxon>Ditrysia</taxon>
        <taxon>Bombycoidea</taxon>
        <taxon>Bombycidae</taxon>
        <taxon>Bombycinae</taxon>
        <taxon>Bombyx</taxon>
    </lineage>
</organism>
<dbReference type="RefSeq" id="XP_028025311.1">
    <property type="nucleotide sequence ID" value="XM_028169510.1"/>
</dbReference>
<dbReference type="Proteomes" id="UP000504629">
    <property type="component" value="Unplaced"/>
</dbReference>